<dbReference type="CDD" id="cd00540">
    <property type="entry name" value="AAG"/>
    <property type="match status" value="1"/>
</dbReference>
<dbReference type="EC" id="3.2.2.-" evidence="5"/>
<organism evidence="6 7">
    <name type="scientific">Exiguobacterium marinum</name>
    <dbReference type="NCBI Taxonomy" id="273528"/>
    <lineage>
        <taxon>Bacteria</taxon>
        <taxon>Bacillati</taxon>
        <taxon>Bacillota</taxon>
        <taxon>Bacilli</taxon>
        <taxon>Bacillales</taxon>
        <taxon>Bacillales Family XII. Incertae Sedis</taxon>
        <taxon>Exiguobacterium</taxon>
    </lineage>
</organism>
<evidence type="ECO:0000256" key="3">
    <source>
        <dbReference type="ARBA" id="ARBA00022801"/>
    </source>
</evidence>
<evidence type="ECO:0000313" key="7">
    <source>
        <dbReference type="Proteomes" id="UP001213680"/>
    </source>
</evidence>
<reference evidence="6 7" key="1">
    <citation type="submission" date="2023-02" db="EMBL/GenBank/DDBJ databases">
        <title>A bacterium isolated from plastisphere.</title>
        <authorList>
            <person name="Sun Y."/>
        </authorList>
    </citation>
    <scope>NUCLEOTIDE SEQUENCE [LARGE SCALE GENOMIC DNA]</scope>
    <source>
        <strain evidence="7">a-1</strain>
    </source>
</reference>
<accession>A0ABY7WZ29</accession>
<dbReference type="SUPFAM" id="SSF50486">
    <property type="entry name" value="FMT C-terminal domain-like"/>
    <property type="match status" value="1"/>
</dbReference>
<name>A0ABY7WZ29_9BACL</name>
<dbReference type="EMBL" id="CP118099">
    <property type="protein sequence ID" value="WDH76132.1"/>
    <property type="molecule type" value="Genomic_DNA"/>
</dbReference>
<proteinExistence type="inferred from homology"/>
<dbReference type="InterPro" id="IPR011034">
    <property type="entry name" value="Formyl_transferase-like_C_sf"/>
</dbReference>
<keyword evidence="4 5" id="KW-0234">DNA repair</keyword>
<dbReference type="Gene3D" id="3.10.300.10">
    <property type="entry name" value="Methylpurine-DNA glycosylase (MPG)"/>
    <property type="match status" value="1"/>
</dbReference>
<comment type="similarity">
    <text evidence="1 5">Belongs to the DNA glycosylase MPG family.</text>
</comment>
<dbReference type="Pfam" id="PF02245">
    <property type="entry name" value="Pur_DNA_glyco"/>
    <property type="match status" value="1"/>
</dbReference>
<dbReference type="Proteomes" id="UP001213680">
    <property type="component" value="Chromosome"/>
</dbReference>
<dbReference type="InterPro" id="IPR003180">
    <property type="entry name" value="MPG"/>
</dbReference>
<dbReference type="GO" id="GO:0016798">
    <property type="term" value="F:hydrolase activity, acting on glycosyl bonds"/>
    <property type="evidence" value="ECO:0007669"/>
    <property type="project" value="UniProtKB-KW"/>
</dbReference>
<keyword evidence="2 5" id="KW-0227">DNA damage</keyword>
<sequence>MKRLDLAFYEQPTLDLARSLLGQYLVRRHPEGDIIAKIVETEAYLGAIDRAAHSFGGRRTKRTEVMFGKPGHVYTYQMHTHTLLNVVSGPVGTPEAVLIRAVEPIQGHEWVAANRPGVKRYDQTNGPGKLTKALGITMDLYGHSFQQDPLYIVEGETEMVIEAGPRIGIPNTGEARDYPYRFFERDNPYVSKFR</sequence>
<dbReference type="NCBIfam" id="TIGR00567">
    <property type="entry name" value="3mg"/>
    <property type="match status" value="1"/>
</dbReference>
<protein>
    <recommendedName>
        <fullName evidence="5">Putative 3-methyladenine DNA glycosylase</fullName>
        <ecNumber evidence="5">3.2.2.-</ecNumber>
    </recommendedName>
</protein>
<evidence type="ECO:0000256" key="1">
    <source>
        <dbReference type="ARBA" id="ARBA00009232"/>
    </source>
</evidence>
<keyword evidence="6" id="KW-0326">Glycosidase</keyword>
<dbReference type="NCBIfam" id="NF002002">
    <property type="entry name" value="PRK00802.1-2"/>
    <property type="match status" value="1"/>
</dbReference>
<evidence type="ECO:0000313" key="6">
    <source>
        <dbReference type="EMBL" id="WDH76132.1"/>
    </source>
</evidence>
<keyword evidence="7" id="KW-1185">Reference proteome</keyword>
<evidence type="ECO:0000256" key="2">
    <source>
        <dbReference type="ARBA" id="ARBA00022763"/>
    </source>
</evidence>
<gene>
    <name evidence="6" type="ORF">PTI97_00935</name>
</gene>
<keyword evidence="3 5" id="KW-0378">Hydrolase</keyword>
<evidence type="ECO:0000256" key="4">
    <source>
        <dbReference type="ARBA" id="ARBA00023204"/>
    </source>
</evidence>
<dbReference type="PANTHER" id="PTHR10429">
    <property type="entry name" value="DNA-3-METHYLADENINE GLYCOSYLASE"/>
    <property type="match status" value="1"/>
</dbReference>
<dbReference type="PANTHER" id="PTHR10429:SF0">
    <property type="entry name" value="DNA-3-METHYLADENINE GLYCOSYLASE"/>
    <property type="match status" value="1"/>
</dbReference>
<dbReference type="RefSeq" id="WP_274356960.1">
    <property type="nucleotide sequence ID" value="NZ_CP118099.1"/>
</dbReference>
<evidence type="ECO:0000256" key="5">
    <source>
        <dbReference type="HAMAP-Rule" id="MF_00527"/>
    </source>
</evidence>
<dbReference type="HAMAP" id="MF_00527">
    <property type="entry name" value="3MGH"/>
    <property type="match status" value="1"/>
</dbReference>
<dbReference type="InterPro" id="IPR036995">
    <property type="entry name" value="MPG_sf"/>
</dbReference>